<sequence>MAAPGHVAPHDQRAATPPRPPTIPWIADTAIHHGASSIPLGAEPDSFVQLNQGYVVRTRLDEQDDARRLDFVRTDGDSSDAQGAVSMPATKGDHTWVMWTRAGFEPGGAKVVYYASAQEDGSSTTPGWASSPTPTTRRSDS</sequence>
<reference evidence="2" key="1">
    <citation type="submission" date="2020-10" db="EMBL/GenBank/DDBJ databases">
        <title>Sequencing the genomes of 1000 actinobacteria strains.</title>
        <authorList>
            <person name="Klenk H.-P."/>
        </authorList>
    </citation>
    <scope>NUCLEOTIDE SEQUENCE</scope>
    <source>
        <strain evidence="2">DSM 45354</strain>
    </source>
</reference>
<keyword evidence="3" id="KW-1185">Reference proteome</keyword>
<name>A0A927MNT9_9ACTN</name>
<evidence type="ECO:0000256" key="1">
    <source>
        <dbReference type="SAM" id="MobiDB-lite"/>
    </source>
</evidence>
<dbReference type="EMBL" id="JADBEM010000001">
    <property type="protein sequence ID" value="MBE1604115.1"/>
    <property type="molecule type" value="Genomic_DNA"/>
</dbReference>
<comment type="caution">
    <text evidence="2">The sequence shown here is derived from an EMBL/GenBank/DDBJ whole genome shotgun (WGS) entry which is preliminary data.</text>
</comment>
<protein>
    <submittedName>
        <fullName evidence="2">Uncharacterized protein</fullName>
    </submittedName>
</protein>
<organism evidence="2 3">
    <name type="scientific">Actinopolymorpha pittospori</name>
    <dbReference type="NCBI Taxonomy" id="648752"/>
    <lineage>
        <taxon>Bacteria</taxon>
        <taxon>Bacillati</taxon>
        <taxon>Actinomycetota</taxon>
        <taxon>Actinomycetes</taxon>
        <taxon>Propionibacteriales</taxon>
        <taxon>Actinopolymorphaceae</taxon>
        <taxon>Actinopolymorpha</taxon>
    </lineage>
</organism>
<dbReference type="RefSeq" id="WP_192748743.1">
    <property type="nucleotide sequence ID" value="NZ_BAABJL010000072.1"/>
</dbReference>
<dbReference type="Proteomes" id="UP000638648">
    <property type="component" value="Unassembled WGS sequence"/>
</dbReference>
<feature type="region of interest" description="Disordered" evidence="1">
    <location>
        <begin position="118"/>
        <end position="141"/>
    </location>
</feature>
<feature type="compositionally biased region" description="Low complexity" evidence="1">
    <location>
        <begin position="130"/>
        <end position="141"/>
    </location>
</feature>
<evidence type="ECO:0000313" key="3">
    <source>
        <dbReference type="Proteomes" id="UP000638648"/>
    </source>
</evidence>
<evidence type="ECO:0000313" key="2">
    <source>
        <dbReference type="EMBL" id="MBE1604115.1"/>
    </source>
</evidence>
<feature type="compositionally biased region" description="Polar residues" evidence="1">
    <location>
        <begin position="119"/>
        <end position="128"/>
    </location>
</feature>
<gene>
    <name evidence="2" type="ORF">HEB94_000963</name>
</gene>
<dbReference type="AlphaFoldDB" id="A0A927MNT9"/>
<proteinExistence type="predicted"/>
<feature type="region of interest" description="Disordered" evidence="1">
    <location>
        <begin position="1"/>
        <end position="22"/>
    </location>
</feature>
<accession>A0A927MNT9</accession>